<gene>
    <name evidence="1" type="ordered locus">Niako_3457</name>
</gene>
<accession>G8TKT2</accession>
<evidence type="ECO:0000313" key="2">
    <source>
        <dbReference type="Proteomes" id="UP000005438"/>
    </source>
</evidence>
<organism evidence="1 2">
    <name type="scientific">Niastella koreensis (strain DSM 17620 / KACC 11465 / NBRC 106392 / GR20-10)</name>
    <dbReference type="NCBI Taxonomy" id="700598"/>
    <lineage>
        <taxon>Bacteria</taxon>
        <taxon>Pseudomonadati</taxon>
        <taxon>Bacteroidota</taxon>
        <taxon>Chitinophagia</taxon>
        <taxon>Chitinophagales</taxon>
        <taxon>Chitinophagaceae</taxon>
        <taxon>Niastella</taxon>
    </lineage>
</organism>
<protein>
    <submittedName>
        <fullName evidence="1">Uncharacterized protein</fullName>
    </submittedName>
</protein>
<dbReference type="EMBL" id="CP003178">
    <property type="protein sequence ID" value="AEV99761.1"/>
    <property type="molecule type" value="Genomic_DNA"/>
</dbReference>
<dbReference type="HOGENOM" id="CLU_3101374_0_0_10"/>
<name>G8TKT2_NIAKG</name>
<dbReference type="AlphaFoldDB" id="G8TKT2"/>
<evidence type="ECO:0000313" key="1">
    <source>
        <dbReference type="EMBL" id="AEV99761.1"/>
    </source>
</evidence>
<dbReference type="KEGG" id="nko:Niako_3457"/>
<proteinExistence type="predicted"/>
<sequence>MAKANGTQLSAPRRQAFEALKSRQVKKHFSPVLNSLTVLFTAPTKMYCCVP</sequence>
<reference evidence="1 2" key="1">
    <citation type="submission" date="2011-12" db="EMBL/GenBank/DDBJ databases">
        <title>The complete genome of Niastella koreensis GR20-10.</title>
        <authorList>
            <consortium name="US DOE Joint Genome Institute (JGI-PGF)"/>
            <person name="Lucas S."/>
            <person name="Han J."/>
            <person name="Lapidus A."/>
            <person name="Bruce D."/>
            <person name="Goodwin L."/>
            <person name="Pitluck S."/>
            <person name="Peters L."/>
            <person name="Kyrpides N."/>
            <person name="Mavromatis K."/>
            <person name="Ivanova N."/>
            <person name="Mikhailova N."/>
            <person name="Davenport K."/>
            <person name="Saunders E."/>
            <person name="Detter J.C."/>
            <person name="Tapia R."/>
            <person name="Han C."/>
            <person name="Land M."/>
            <person name="Hauser L."/>
            <person name="Markowitz V."/>
            <person name="Cheng J.-F."/>
            <person name="Hugenholtz P."/>
            <person name="Woyke T."/>
            <person name="Wu D."/>
            <person name="Tindall B."/>
            <person name="Pomrenke H."/>
            <person name="Brambilla E."/>
            <person name="Klenk H.-P."/>
            <person name="Eisen J.A."/>
        </authorList>
    </citation>
    <scope>NUCLEOTIDE SEQUENCE [LARGE SCALE GENOMIC DNA]</scope>
    <source>
        <strain evidence="2">DSM 17620 / KACC 11465 / NBRC 106392 / GR20-10</strain>
    </source>
</reference>
<dbReference type="Proteomes" id="UP000005438">
    <property type="component" value="Chromosome"/>
</dbReference>
<dbReference type="RefSeq" id="WP_014219675.1">
    <property type="nucleotide sequence ID" value="NC_016609.1"/>
</dbReference>
<dbReference type="STRING" id="700598.Niako_3457"/>